<dbReference type="STRING" id="395963.Bind_0609"/>
<name>B2IFP8_BEII9</name>
<keyword evidence="3" id="KW-1185">Reference proteome</keyword>
<dbReference type="Proteomes" id="UP000001695">
    <property type="component" value="Chromosome"/>
</dbReference>
<gene>
    <name evidence="2" type="ordered locus">Bind_0609</name>
</gene>
<evidence type="ECO:0008006" key="4">
    <source>
        <dbReference type="Google" id="ProtNLM"/>
    </source>
</evidence>
<accession>B2IFP8</accession>
<dbReference type="eggNOG" id="ENOG5032WUH">
    <property type="taxonomic scope" value="Bacteria"/>
</dbReference>
<organism evidence="2 3">
    <name type="scientific">Beijerinckia indica subsp. indica (strain ATCC 9039 / DSM 1715 / NCIMB 8712)</name>
    <dbReference type="NCBI Taxonomy" id="395963"/>
    <lineage>
        <taxon>Bacteria</taxon>
        <taxon>Pseudomonadati</taxon>
        <taxon>Pseudomonadota</taxon>
        <taxon>Alphaproteobacteria</taxon>
        <taxon>Hyphomicrobiales</taxon>
        <taxon>Beijerinckiaceae</taxon>
        <taxon>Beijerinckia</taxon>
    </lineage>
</organism>
<evidence type="ECO:0000313" key="2">
    <source>
        <dbReference type="EMBL" id="ACB94259.1"/>
    </source>
</evidence>
<reference evidence="2 3" key="2">
    <citation type="journal article" date="2010" name="J. Bacteriol.">
        <title>Complete genome sequence of Beijerinckia indica subsp. indica.</title>
        <authorList>
            <person name="Tamas I."/>
            <person name="Dedysh S.N."/>
            <person name="Liesack W."/>
            <person name="Stott M.B."/>
            <person name="Alam M."/>
            <person name="Murrell J.C."/>
            <person name="Dunfield P.F."/>
        </authorList>
    </citation>
    <scope>NUCLEOTIDE SEQUENCE [LARGE SCALE GENOMIC DNA]</scope>
    <source>
        <strain evidence="3">ATCC 9039 / DSM 1715 / NCIMB 8712</strain>
    </source>
</reference>
<feature type="signal peptide" evidence="1">
    <location>
        <begin position="1"/>
        <end position="28"/>
    </location>
</feature>
<dbReference type="EMBL" id="CP001016">
    <property type="protein sequence ID" value="ACB94259.1"/>
    <property type="molecule type" value="Genomic_DNA"/>
</dbReference>
<evidence type="ECO:0000256" key="1">
    <source>
        <dbReference type="SAM" id="SignalP"/>
    </source>
</evidence>
<sequence>MQMSGNLMKKRIVAALASVLISKTPVLAQTAIEMNQTLDQLFGEHKPYADFLTRLQKAIAASDKESIAELIDYPLQIKIGGKAVKIKDKQHFVTDYDEVITQTIKDVVAKQTYATLFVNWQGAAIGDGKIWFSSVGKNKKIRVTAIND</sequence>
<proteinExistence type="predicted"/>
<dbReference type="AlphaFoldDB" id="B2IFP8"/>
<feature type="chain" id="PRO_5002777084" description="DUF4440 domain-containing protein" evidence="1">
    <location>
        <begin position="29"/>
        <end position="148"/>
    </location>
</feature>
<dbReference type="KEGG" id="bid:Bind_0609"/>
<reference evidence="3" key="1">
    <citation type="submission" date="2008-03" db="EMBL/GenBank/DDBJ databases">
        <title>Complete sequence of chromosome of Beijerinckia indica subsp. indica ATCC 9039.</title>
        <authorList>
            <consortium name="US DOE Joint Genome Institute"/>
            <person name="Copeland A."/>
            <person name="Lucas S."/>
            <person name="Lapidus A."/>
            <person name="Glavina del Rio T."/>
            <person name="Dalin E."/>
            <person name="Tice H."/>
            <person name="Bruce D."/>
            <person name="Goodwin L."/>
            <person name="Pitluck S."/>
            <person name="LaButti K."/>
            <person name="Schmutz J."/>
            <person name="Larimer F."/>
            <person name="Land M."/>
            <person name="Hauser L."/>
            <person name="Kyrpides N."/>
            <person name="Mikhailova N."/>
            <person name="Dunfield P.F."/>
            <person name="Dedysh S.N."/>
            <person name="Liesack W."/>
            <person name="Saw J.H."/>
            <person name="Alam M."/>
            <person name="Chen Y."/>
            <person name="Murrell J.C."/>
            <person name="Richardson P."/>
        </authorList>
    </citation>
    <scope>NUCLEOTIDE SEQUENCE [LARGE SCALE GENOMIC DNA]</scope>
    <source>
        <strain evidence="3">ATCC 9039 / DSM 1715 / NCIMB 8712</strain>
    </source>
</reference>
<keyword evidence="1" id="KW-0732">Signal</keyword>
<protein>
    <recommendedName>
        <fullName evidence="4">DUF4440 domain-containing protein</fullName>
    </recommendedName>
</protein>
<evidence type="ECO:0000313" key="3">
    <source>
        <dbReference type="Proteomes" id="UP000001695"/>
    </source>
</evidence>
<dbReference type="HOGENOM" id="CLU_123359_0_0_5"/>